<evidence type="ECO:0000313" key="13">
    <source>
        <dbReference type="Proteomes" id="UP000530564"/>
    </source>
</evidence>
<dbReference type="NCBIfam" id="TIGR00364">
    <property type="entry name" value="7-cyano-7-deazaguanine synthase QueC"/>
    <property type="match status" value="1"/>
</dbReference>
<dbReference type="GO" id="GO:0005524">
    <property type="term" value="F:ATP binding"/>
    <property type="evidence" value="ECO:0007669"/>
    <property type="project" value="UniProtKB-UniRule"/>
</dbReference>
<reference evidence="12 13" key="1">
    <citation type="submission" date="2020-08" db="EMBL/GenBank/DDBJ databases">
        <title>Genomic Encyclopedia of Type Strains, Phase IV (KMG-IV): sequencing the most valuable type-strain genomes for metagenomic binning, comparative biology and taxonomic classification.</title>
        <authorList>
            <person name="Goeker M."/>
        </authorList>
    </citation>
    <scope>NUCLEOTIDE SEQUENCE [LARGE SCALE GENOMIC DNA]</scope>
    <source>
        <strain evidence="12 13">DSM 21793</strain>
    </source>
</reference>
<dbReference type="Proteomes" id="UP000530564">
    <property type="component" value="Unassembled WGS sequence"/>
</dbReference>
<feature type="binding site" evidence="11">
    <location>
        <begin position="14"/>
        <end position="24"/>
    </location>
    <ligand>
        <name>ATP</name>
        <dbReference type="ChEBI" id="CHEBI:30616"/>
    </ligand>
</feature>
<comment type="catalytic activity">
    <reaction evidence="10 11">
        <text>7-carboxy-7-carbaguanine + NH4(+) + 2 ATP = 7-cyano-7-carbaguanine + 2 AMP + 2 diphosphate + 2 H(+)</text>
        <dbReference type="Rhea" id="RHEA:27982"/>
        <dbReference type="ChEBI" id="CHEBI:15378"/>
        <dbReference type="ChEBI" id="CHEBI:28938"/>
        <dbReference type="ChEBI" id="CHEBI:30616"/>
        <dbReference type="ChEBI" id="CHEBI:33019"/>
        <dbReference type="ChEBI" id="CHEBI:45075"/>
        <dbReference type="ChEBI" id="CHEBI:61036"/>
        <dbReference type="ChEBI" id="CHEBI:456215"/>
        <dbReference type="EC" id="6.3.4.20"/>
    </reaction>
</comment>
<keyword evidence="4 11" id="KW-0547">Nucleotide-binding</keyword>
<dbReference type="SUPFAM" id="SSF52402">
    <property type="entry name" value="Adenine nucleotide alpha hydrolases-like"/>
    <property type="match status" value="1"/>
</dbReference>
<organism evidence="12 13">
    <name type="scientific">Phenylobacterium haematophilum</name>
    <dbReference type="NCBI Taxonomy" id="98513"/>
    <lineage>
        <taxon>Bacteria</taxon>
        <taxon>Pseudomonadati</taxon>
        <taxon>Pseudomonadota</taxon>
        <taxon>Alphaproteobacteria</taxon>
        <taxon>Caulobacterales</taxon>
        <taxon>Caulobacteraceae</taxon>
        <taxon>Phenylobacterium</taxon>
    </lineage>
</organism>
<gene>
    <name evidence="11" type="primary">queC</name>
    <name evidence="12" type="ORF">GGQ61_003221</name>
</gene>
<dbReference type="InterPro" id="IPR014729">
    <property type="entry name" value="Rossmann-like_a/b/a_fold"/>
</dbReference>
<evidence type="ECO:0000256" key="7">
    <source>
        <dbReference type="ARBA" id="ARBA00022840"/>
    </source>
</evidence>
<dbReference type="UniPathway" id="UPA00391"/>
<dbReference type="PIRSF" id="PIRSF006293">
    <property type="entry name" value="ExsB"/>
    <property type="match status" value="1"/>
</dbReference>
<dbReference type="EMBL" id="JACIDK010000004">
    <property type="protein sequence ID" value="MBB3892488.1"/>
    <property type="molecule type" value="Genomic_DNA"/>
</dbReference>
<feature type="binding site" evidence="11">
    <location>
        <position position="217"/>
    </location>
    <ligand>
        <name>Zn(2+)</name>
        <dbReference type="ChEBI" id="CHEBI:29105"/>
    </ligand>
</feature>
<evidence type="ECO:0000256" key="3">
    <source>
        <dbReference type="ARBA" id="ARBA00022723"/>
    </source>
</evidence>
<comment type="cofactor">
    <cofactor evidence="11">
        <name>Zn(2+)</name>
        <dbReference type="ChEBI" id="CHEBI:29105"/>
    </cofactor>
    <text evidence="11">Binds 1 zinc ion per subunit.</text>
</comment>
<dbReference type="RefSeq" id="WP_246370956.1">
    <property type="nucleotide sequence ID" value="NZ_JACIDK010000004.1"/>
</dbReference>
<dbReference type="GO" id="GO:0008616">
    <property type="term" value="P:tRNA queuosine(34) biosynthetic process"/>
    <property type="evidence" value="ECO:0007669"/>
    <property type="project" value="UniProtKB-UniRule"/>
</dbReference>
<comment type="pathway">
    <text evidence="1 11">Purine metabolism; 7-cyano-7-deazaguanine biosynthesis.</text>
</comment>
<evidence type="ECO:0000256" key="11">
    <source>
        <dbReference type="HAMAP-Rule" id="MF_01633"/>
    </source>
</evidence>
<protein>
    <recommendedName>
        <fullName evidence="9 11">7-cyano-7-deazaguanine synthase</fullName>
        <ecNumber evidence="9 11">6.3.4.20</ecNumber>
    </recommendedName>
    <alternativeName>
        <fullName evidence="11">7-cyano-7-carbaguanine synthase</fullName>
    </alternativeName>
    <alternativeName>
        <fullName evidence="11">PreQ(0) synthase</fullName>
    </alternativeName>
    <alternativeName>
        <fullName evidence="11">Queuosine biosynthesis protein QueC</fullName>
    </alternativeName>
</protein>
<keyword evidence="13" id="KW-1185">Reference proteome</keyword>
<keyword evidence="5 11" id="KW-0671">Queuosine biosynthesis</keyword>
<feature type="binding site" evidence="11">
    <location>
        <position position="202"/>
    </location>
    <ligand>
        <name>Zn(2+)</name>
        <dbReference type="ChEBI" id="CHEBI:29105"/>
    </ligand>
</feature>
<dbReference type="InterPro" id="IPR018317">
    <property type="entry name" value="QueC"/>
</dbReference>
<comment type="caution">
    <text evidence="12">The sequence shown here is derived from an EMBL/GenBank/DDBJ whole genome shotgun (WGS) entry which is preliminary data.</text>
</comment>
<proteinExistence type="inferred from homology"/>
<comment type="similarity">
    <text evidence="8 11">Belongs to the QueC family.</text>
</comment>
<evidence type="ECO:0000256" key="8">
    <source>
        <dbReference type="ARBA" id="ARBA00037993"/>
    </source>
</evidence>
<dbReference type="GO" id="GO:0016879">
    <property type="term" value="F:ligase activity, forming carbon-nitrogen bonds"/>
    <property type="evidence" value="ECO:0007669"/>
    <property type="project" value="UniProtKB-UniRule"/>
</dbReference>
<dbReference type="EC" id="6.3.4.20" evidence="9 11"/>
<evidence type="ECO:0000256" key="6">
    <source>
        <dbReference type="ARBA" id="ARBA00022833"/>
    </source>
</evidence>
<keyword evidence="2 11" id="KW-0436">Ligase</keyword>
<sequence length="243" mass="26758">MSQASPQSRALVLFSGGQDSSVCLAWALARHDHVETVGFDYGQRHAVEMEQRSVVRQAISARFPQWAGKLGEDHVLDLTGFGAVGDTAMTQERAFEITEKGLPNTYVPGRNLVFLTYAAALADRRKLKFLVGGMCETDFSGYPDCRRETLDALERALNLGMAQDFVVETPLMWLTKAQTWALAKGLGGEDLVDVIVRDSHTCYRGTRGALHEWGHGCGDCPACDLRARGWAEWVEAGRPELTP</sequence>
<accession>A0A840A276</accession>
<evidence type="ECO:0000313" key="12">
    <source>
        <dbReference type="EMBL" id="MBB3892488.1"/>
    </source>
</evidence>
<dbReference type="GO" id="GO:0008270">
    <property type="term" value="F:zinc ion binding"/>
    <property type="evidence" value="ECO:0007669"/>
    <property type="project" value="UniProtKB-UniRule"/>
</dbReference>
<evidence type="ECO:0000256" key="9">
    <source>
        <dbReference type="ARBA" id="ARBA00039149"/>
    </source>
</evidence>
<evidence type="ECO:0000256" key="2">
    <source>
        <dbReference type="ARBA" id="ARBA00022598"/>
    </source>
</evidence>
<keyword evidence="7 11" id="KW-0067">ATP-binding</keyword>
<evidence type="ECO:0000256" key="4">
    <source>
        <dbReference type="ARBA" id="ARBA00022741"/>
    </source>
</evidence>
<evidence type="ECO:0000256" key="5">
    <source>
        <dbReference type="ARBA" id="ARBA00022785"/>
    </source>
</evidence>
<keyword evidence="3 11" id="KW-0479">Metal-binding</keyword>
<dbReference type="Pfam" id="PF06508">
    <property type="entry name" value="QueC"/>
    <property type="match status" value="1"/>
</dbReference>
<name>A0A840A276_9CAUL</name>
<dbReference type="AlphaFoldDB" id="A0A840A276"/>
<comment type="function">
    <text evidence="11">Catalyzes the ATP-dependent conversion of 7-carboxy-7-deazaguanine (CDG) to 7-cyano-7-deazaguanine (preQ(0)).</text>
</comment>
<evidence type="ECO:0000256" key="1">
    <source>
        <dbReference type="ARBA" id="ARBA00005061"/>
    </source>
</evidence>
<keyword evidence="6 11" id="KW-0862">Zinc</keyword>
<dbReference type="PANTHER" id="PTHR42914:SF1">
    <property type="entry name" value="7-CYANO-7-DEAZAGUANINE SYNTHASE"/>
    <property type="match status" value="1"/>
</dbReference>
<evidence type="ECO:0000256" key="10">
    <source>
        <dbReference type="ARBA" id="ARBA00047890"/>
    </source>
</evidence>
<dbReference type="PANTHER" id="PTHR42914">
    <property type="entry name" value="7-CYANO-7-DEAZAGUANINE SYNTHASE"/>
    <property type="match status" value="1"/>
</dbReference>
<dbReference type="HAMAP" id="MF_01633">
    <property type="entry name" value="QueC"/>
    <property type="match status" value="1"/>
</dbReference>
<feature type="binding site" evidence="11">
    <location>
        <position position="220"/>
    </location>
    <ligand>
        <name>Zn(2+)</name>
        <dbReference type="ChEBI" id="CHEBI:29105"/>
    </ligand>
</feature>
<dbReference type="Gene3D" id="3.40.50.620">
    <property type="entry name" value="HUPs"/>
    <property type="match status" value="1"/>
</dbReference>
<feature type="binding site" evidence="11">
    <location>
        <position position="223"/>
    </location>
    <ligand>
        <name>Zn(2+)</name>
        <dbReference type="ChEBI" id="CHEBI:29105"/>
    </ligand>
</feature>
<dbReference type="CDD" id="cd01995">
    <property type="entry name" value="QueC-like"/>
    <property type="match status" value="1"/>
</dbReference>